<protein>
    <submittedName>
        <fullName evidence="1">Uncharacterized protein</fullName>
    </submittedName>
</protein>
<comment type="caution">
    <text evidence="1">The sequence shown here is derived from an EMBL/GenBank/DDBJ whole genome shotgun (WGS) entry which is preliminary data.</text>
</comment>
<evidence type="ECO:0000313" key="1">
    <source>
        <dbReference type="EMBL" id="KRY01143.1"/>
    </source>
</evidence>
<proteinExistence type="predicted"/>
<organism evidence="1 2">
    <name type="scientific">Trichinella pseudospiralis</name>
    <name type="common">Parasitic roundworm</name>
    <dbReference type="NCBI Taxonomy" id="6337"/>
    <lineage>
        <taxon>Eukaryota</taxon>
        <taxon>Metazoa</taxon>
        <taxon>Ecdysozoa</taxon>
        <taxon>Nematoda</taxon>
        <taxon>Enoplea</taxon>
        <taxon>Dorylaimia</taxon>
        <taxon>Trichinellida</taxon>
        <taxon>Trichinellidae</taxon>
        <taxon>Trichinella</taxon>
    </lineage>
</organism>
<dbReference type="Proteomes" id="UP000054815">
    <property type="component" value="Unassembled WGS sequence"/>
</dbReference>
<accession>A0A0V0YL95</accession>
<dbReference type="AlphaFoldDB" id="A0A0V0YL95"/>
<evidence type="ECO:0000313" key="2">
    <source>
        <dbReference type="Proteomes" id="UP000054815"/>
    </source>
</evidence>
<gene>
    <name evidence="1" type="ORF">T4E_9735</name>
</gene>
<dbReference type="EMBL" id="JYDU01000004">
    <property type="protein sequence ID" value="KRY01143.1"/>
    <property type="molecule type" value="Genomic_DNA"/>
</dbReference>
<name>A0A0V0YL95_TRIPS</name>
<sequence>MKAGKASFVVKEKIDQLLVDDKTADAQTIITHHGVFRAKRLQSQFSVIAAPTAKDENVLTERLLTTILQRFNDSDL</sequence>
<reference evidence="1 2" key="1">
    <citation type="submission" date="2015-01" db="EMBL/GenBank/DDBJ databases">
        <title>Evolution of Trichinella species and genotypes.</title>
        <authorList>
            <person name="Korhonen P.K."/>
            <person name="Edoardo P."/>
            <person name="Giuseppe L.R."/>
            <person name="Gasser R.B."/>
        </authorList>
    </citation>
    <scope>NUCLEOTIDE SEQUENCE [LARGE SCALE GENOMIC DNA]</scope>
    <source>
        <strain evidence="1">ISS141</strain>
    </source>
</reference>